<comment type="caution">
    <text evidence="8">The sequence shown here is derived from an EMBL/GenBank/DDBJ whole genome shotgun (WGS) entry which is preliminary data.</text>
</comment>
<evidence type="ECO:0000256" key="3">
    <source>
        <dbReference type="ARBA" id="ARBA00022989"/>
    </source>
</evidence>
<evidence type="ECO:0000256" key="1">
    <source>
        <dbReference type="ARBA" id="ARBA00004141"/>
    </source>
</evidence>
<feature type="transmembrane region" description="Helical" evidence="6">
    <location>
        <begin position="108"/>
        <end position="130"/>
    </location>
</feature>
<feature type="transmembrane region" description="Helical" evidence="6">
    <location>
        <begin position="182"/>
        <end position="200"/>
    </location>
</feature>
<sequence>MTTAILSQKDLPGTLQLGLARGATELREFFRQKENLIFTVSLPAILMLLLGTVYVTEPAHGQMFAASMIGAGIISTSFVGLGMSVVADREDGTLKRLRGTPMPFTSYFIGKIVLVFVSSLVEAVLLLAVAMVRFDVELPNTLGKWATFGWVFVLGVISCSLIGVAVSSIANSTRSAAGVLNLPYIVLQFLSGVFIMQTALPDSLRTAGSIFPLKWVCQGFRSVFAPDDGYAVMEAAGSWELGRIALVLGAWTIAGLVLVSRTFRWTNTSR</sequence>
<evidence type="ECO:0000313" key="8">
    <source>
        <dbReference type="EMBL" id="NKE56430.1"/>
    </source>
</evidence>
<protein>
    <recommendedName>
        <fullName evidence="6">Transport permease protein</fullName>
    </recommendedName>
</protein>
<feature type="transmembrane region" description="Helical" evidence="6">
    <location>
        <begin position="62"/>
        <end position="87"/>
    </location>
</feature>
<dbReference type="InterPro" id="IPR047817">
    <property type="entry name" value="ABC2_TM_bact-type"/>
</dbReference>
<keyword evidence="2 6" id="KW-0812">Transmembrane</keyword>
<dbReference type="PANTHER" id="PTHR43229:SF2">
    <property type="entry name" value="NODULATION PROTEIN J"/>
    <property type="match status" value="1"/>
</dbReference>
<evidence type="ECO:0000256" key="2">
    <source>
        <dbReference type="ARBA" id="ARBA00022692"/>
    </source>
</evidence>
<dbReference type="InterPro" id="IPR051784">
    <property type="entry name" value="Nod_factor_ABC_transporter"/>
</dbReference>
<evidence type="ECO:0000256" key="4">
    <source>
        <dbReference type="ARBA" id="ARBA00023136"/>
    </source>
</evidence>
<keyword evidence="5" id="KW-0046">Antibiotic resistance</keyword>
<keyword evidence="9" id="KW-1185">Reference proteome</keyword>
<keyword evidence="6" id="KW-1003">Cell membrane</keyword>
<name>A0ABX1FBY1_9PSEU</name>
<feature type="domain" description="ABC transmembrane type-2" evidence="7">
    <location>
        <begin position="30"/>
        <end position="266"/>
    </location>
</feature>
<accession>A0ABX1FBY1</accession>
<feature type="transmembrane region" description="Helical" evidence="6">
    <location>
        <begin position="36"/>
        <end position="56"/>
    </location>
</feature>
<comment type="similarity">
    <text evidence="6">Belongs to the ABC-2 integral membrane protein family.</text>
</comment>
<evidence type="ECO:0000313" key="9">
    <source>
        <dbReference type="Proteomes" id="UP001515943"/>
    </source>
</evidence>
<evidence type="ECO:0000256" key="5">
    <source>
        <dbReference type="ARBA" id="ARBA00023251"/>
    </source>
</evidence>
<comment type="subcellular location">
    <subcellularLocation>
        <location evidence="6">Cell membrane</location>
        <topology evidence="6">Multi-pass membrane protein</topology>
    </subcellularLocation>
    <subcellularLocation>
        <location evidence="1">Membrane</location>
        <topology evidence="1">Multi-pass membrane protein</topology>
    </subcellularLocation>
</comment>
<feature type="transmembrane region" description="Helical" evidence="6">
    <location>
        <begin position="150"/>
        <end position="170"/>
    </location>
</feature>
<dbReference type="PANTHER" id="PTHR43229">
    <property type="entry name" value="NODULATION PROTEIN J"/>
    <property type="match status" value="1"/>
</dbReference>
<evidence type="ECO:0000259" key="7">
    <source>
        <dbReference type="PROSITE" id="PS51012"/>
    </source>
</evidence>
<keyword evidence="3 6" id="KW-1133">Transmembrane helix</keyword>
<dbReference type="PIRSF" id="PIRSF006648">
    <property type="entry name" value="DrrB"/>
    <property type="match status" value="1"/>
</dbReference>
<dbReference type="EMBL" id="VSRL01000014">
    <property type="protein sequence ID" value="NKE56430.1"/>
    <property type="molecule type" value="Genomic_DNA"/>
</dbReference>
<dbReference type="Proteomes" id="UP001515943">
    <property type="component" value="Unassembled WGS sequence"/>
</dbReference>
<dbReference type="Pfam" id="PF01061">
    <property type="entry name" value="ABC2_membrane"/>
    <property type="match status" value="1"/>
</dbReference>
<keyword evidence="4 6" id="KW-0472">Membrane</keyword>
<gene>
    <name evidence="8" type="ORF">FXN61_06130</name>
</gene>
<dbReference type="PROSITE" id="PS51012">
    <property type="entry name" value="ABC_TM2"/>
    <property type="match status" value="1"/>
</dbReference>
<dbReference type="InterPro" id="IPR000412">
    <property type="entry name" value="ABC_2_transport"/>
</dbReference>
<evidence type="ECO:0000256" key="6">
    <source>
        <dbReference type="RuleBase" id="RU361157"/>
    </source>
</evidence>
<keyword evidence="6" id="KW-0813">Transport</keyword>
<reference evidence="8 9" key="1">
    <citation type="submission" date="2019-08" db="EMBL/GenBank/DDBJ databases">
        <title>Lentzea from Indian Himalayas.</title>
        <authorList>
            <person name="Mandal S."/>
            <person name="Mallick Gupta A."/>
            <person name="Maiti P.K."/>
            <person name="Sarkar J."/>
            <person name="Mandal S."/>
        </authorList>
    </citation>
    <scope>NUCLEOTIDE SEQUENCE [LARGE SCALE GENOMIC DNA]</scope>
    <source>
        <strain evidence="8 9">PSKA42</strain>
    </source>
</reference>
<dbReference type="InterPro" id="IPR013525">
    <property type="entry name" value="ABC2_TM"/>
</dbReference>
<proteinExistence type="inferred from homology"/>
<feature type="transmembrane region" description="Helical" evidence="6">
    <location>
        <begin position="241"/>
        <end position="260"/>
    </location>
</feature>
<organism evidence="8 9">
    <name type="scientific">Lentzea indica</name>
    <dbReference type="NCBI Taxonomy" id="2604800"/>
    <lineage>
        <taxon>Bacteria</taxon>
        <taxon>Bacillati</taxon>
        <taxon>Actinomycetota</taxon>
        <taxon>Actinomycetes</taxon>
        <taxon>Pseudonocardiales</taxon>
        <taxon>Pseudonocardiaceae</taxon>
        <taxon>Lentzea</taxon>
    </lineage>
</organism>